<evidence type="ECO:0000313" key="2">
    <source>
        <dbReference type="Proteomes" id="UP000185874"/>
    </source>
</evidence>
<dbReference type="Proteomes" id="UP000185874">
    <property type="component" value="Unassembled WGS sequence"/>
</dbReference>
<organism evidence="1 2">
    <name type="scientific">Candidatus Shapirobacteria bacterium RBG_13_44_7</name>
    <dbReference type="NCBI Taxonomy" id="1802149"/>
    <lineage>
        <taxon>Bacteria</taxon>
        <taxon>Candidatus Shapironibacteriota</taxon>
    </lineage>
</organism>
<comment type="caution">
    <text evidence="1">The sequence shown here is derived from an EMBL/GenBank/DDBJ whole genome shotgun (WGS) entry which is preliminary data.</text>
</comment>
<proteinExistence type="predicted"/>
<protein>
    <submittedName>
        <fullName evidence="1">Uncharacterized protein</fullName>
    </submittedName>
</protein>
<gene>
    <name evidence="1" type="ORF">A3K55_02130</name>
</gene>
<reference evidence="1 2" key="1">
    <citation type="journal article" date="2016" name="Nat. Commun.">
        <title>Thousands of microbial genomes shed light on interconnected biogeochemical processes in an aquifer system.</title>
        <authorList>
            <person name="Anantharaman K."/>
            <person name="Brown C.T."/>
            <person name="Hug L.A."/>
            <person name="Sharon I."/>
            <person name="Castelle C.J."/>
            <person name="Probst A.J."/>
            <person name="Thomas B.C."/>
            <person name="Singh A."/>
            <person name="Wilkins M.J."/>
            <person name="Karaoz U."/>
            <person name="Brodie E.L."/>
            <person name="Williams K.H."/>
            <person name="Hubbard S.S."/>
            <person name="Banfield J.F."/>
        </authorList>
    </citation>
    <scope>NUCLEOTIDE SEQUENCE [LARGE SCALE GENOMIC DNA]</scope>
</reference>
<dbReference type="AlphaFoldDB" id="A0A1F7SGH1"/>
<accession>A0A1F7SGH1</accession>
<evidence type="ECO:0000313" key="1">
    <source>
        <dbReference type="EMBL" id="OGL52893.1"/>
    </source>
</evidence>
<name>A0A1F7SGH1_9BACT</name>
<sequence>MVTSQRDATAERLSVSPDLLPNIVSLLNGAAEKAVIYPLEPGTSRDEAVEILRRGQQVVGGIQPERFNVNGQSITGAISTVGEESVEWSGGYTVDDVNLNRRLQMDFQNVGVGEVSGFQLVEFMNPEHGSRVYEMRISRNNGGEIREPTTVVVRVPEAI</sequence>
<dbReference type="EMBL" id="MGDJ01000021">
    <property type="protein sequence ID" value="OGL52893.1"/>
    <property type="molecule type" value="Genomic_DNA"/>
</dbReference>